<dbReference type="Proteomes" id="UP001519308">
    <property type="component" value="Unassembled WGS sequence"/>
</dbReference>
<keyword evidence="3" id="KW-1185">Reference proteome</keyword>
<feature type="transmembrane region" description="Helical" evidence="1">
    <location>
        <begin position="159"/>
        <end position="178"/>
    </location>
</feature>
<reference evidence="2 3" key="1">
    <citation type="submission" date="2021-03" db="EMBL/GenBank/DDBJ databases">
        <title>Genomic Encyclopedia of Type Strains, Phase IV (KMG-IV): sequencing the most valuable type-strain genomes for metagenomic binning, comparative biology and taxonomic classification.</title>
        <authorList>
            <person name="Goeker M."/>
        </authorList>
    </citation>
    <scope>NUCLEOTIDE SEQUENCE [LARGE SCALE GENOMIC DNA]</scope>
    <source>
        <strain evidence="2 3">DSM 28650</strain>
    </source>
</reference>
<keyword evidence="1" id="KW-0812">Transmembrane</keyword>
<keyword evidence="1" id="KW-1133">Transmembrane helix</keyword>
<sequence length="252" mass="28043">MMMTFKSYFKKEIMESIRQYKYLTLGIGIIIFAIVDPLMLKLLPSILKNQIPGDISQLFNITPASALANYIKDLINIGNLFVLFTLGGTLSEEIKEQKLVFPYSRGSRPVGIVLAKVVHYSLAVSTVTFIGFIIVYYYIGVLFTGDMLRFLGVMKSATLISLYYLFNISLVILLSSFVKKGIAAGFIALILNFICMGAAKLKGIGQFIPYKLVEKANLMTFEDVGSAVIVLIFVSILFVILTIARMNKVEVI</sequence>
<dbReference type="RefSeq" id="WP_152513309.1">
    <property type="nucleotide sequence ID" value="NZ_JAGGLL010000004.1"/>
</dbReference>
<feature type="transmembrane region" description="Helical" evidence="1">
    <location>
        <begin position="20"/>
        <end position="40"/>
    </location>
</feature>
<keyword evidence="1" id="KW-0472">Membrane</keyword>
<name>A0ABS4K2H3_9CLOT</name>
<feature type="transmembrane region" description="Helical" evidence="1">
    <location>
        <begin position="185"/>
        <end position="204"/>
    </location>
</feature>
<evidence type="ECO:0000313" key="3">
    <source>
        <dbReference type="Proteomes" id="UP001519308"/>
    </source>
</evidence>
<protein>
    <submittedName>
        <fullName evidence="2">ABC-2 type transport system permease protein</fullName>
    </submittedName>
</protein>
<proteinExistence type="predicted"/>
<feature type="transmembrane region" description="Helical" evidence="1">
    <location>
        <begin position="112"/>
        <end position="139"/>
    </location>
</feature>
<dbReference type="EMBL" id="JAGGLL010000004">
    <property type="protein sequence ID" value="MBP2020884.1"/>
    <property type="molecule type" value="Genomic_DNA"/>
</dbReference>
<gene>
    <name evidence="2" type="ORF">J2Z44_000668</name>
</gene>
<evidence type="ECO:0000256" key="1">
    <source>
        <dbReference type="SAM" id="Phobius"/>
    </source>
</evidence>
<accession>A0ABS4K2H3</accession>
<feature type="transmembrane region" description="Helical" evidence="1">
    <location>
        <begin position="224"/>
        <end position="244"/>
    </location>
</feature>
<organism evidence="2 3">
    <name type="scientific">Clostridium punense</name>
    <dbReference type="NCBI Taxonomy" id="1054297"/>
    <lineage>
        <taxon>Bacteria</taxon>
        <taxon>Bacillati</taxon>
        <taxon>Bacillota</taxon>
        <taxon>Clostridia</taxon>
        <taxon>Eubacteriales</taxon>
        <taxon>Clostridiaceae</taxon>
        <taxon>Clostridium</taxon>
    </lineage>
</organism>
<comment type="caution">
    <text evidence="2">The sequence shown here is derived from an EMBL/GenBank/DDBJ whole genome shotgun (WGS) entry which is preliminary data.</text>
</comment>
<evidence type="ECO:0000313" key="2">
    <source>
        <dbReference type="EMBL" id="MBP2020884.1"/>
    </source>
</evidence>